<evidence type="ECO:0000259" key="2">
    <source>
        <dbReference type="Pfam" id="PF24511"/>
    </source>
</evidence>
<name>A0A6A5HE76_CAERE</name>
<dbReference type="PANTHER" id="PTHR47920:SF1">
    <property type="entry name" value="CUB-LIKE DOMAIN-CONTAINING PROTEIN"/>
    <property type="match status" value="1"/>
</dbReference>
<dbReference type="RefSeq" id="XP_053589253.1">
    <property type="nucleotide sequence ID" value="XM_053725059.1"/>
</dbReference>
<dbReference type="AlphaFoldDB" id="A0A6A5HE76"/>
<evidence type="ECO:0000313" key="5">
    <source>
        <dbReference type="Proteomes" id="UP000483820"/>
    </source>
</evidence>
<evidence type="ECO:0000313" key="4">
    <source>
        <dbReference type="EMBL" id="KAF1765201.1"/>
    </source>
</evidence>
<dbReference type="InterPro" id="IPR003366">
    <property type="entry name" value="CUB-like_dom"/>
</dbReference>
<accession>A0A6A5HE76</accession>
<dbReference type="Pfam" id="PF24512">
    <property type="entry name" value="DUF7592"/>
    <property type="match status" value="1"/>
</dbReference>
<feature type="domain" description="CUB-like" evidence="1">
    <location>
        <begin position="15"/>
        <end position="129"/>
    </location>
</feature>
<dbReference type="InterPro" id="IPR056013">
    <property type="entry name" value="DUF7591"/>
</dbReference>
<dbReference type="InterPro" id="IPR056014">
    <property type="entry name" value="DUF7592"/>
</dbReference>
<dbReference type="Pfam" id="PF02408">
    <property type="entry name" value="CUB_2"/>
    <property type="match status" value="1"/>
</dbReference>
<dbReference type="GeneID" id="9820804"/>
<dbReference type="Proteomes" id="UP000483820">
    <property type="component" value="Chromosome II"/>
</dbReference>
<protein>
    <submittedName>
        <fullName evidence="4">Uncharacterized protein</fullName>
    </submittedName>
</protein>
<reference evidence="4 5" key="1">
    <citation type="submission" date="2019-12" db="EMBL/GenBank/DDBJ databases">
        <title>Chromosome-level assembly of the Caenorhabditis remanei genome.</title>
        <authorList>
            <person name="Teterina A.A."/>
            <person name="Willis J.H."/>
            <person name="Phillips P.C."/>
        </authorList>
    </citation>
    <scope>NUCLEOTIDE SEQUENCE [LARGE SCALE GENOMIC DNA]</scope>
    <source>
        <strain evidence="4 5">PX506</strain>
        <tissue evidence="4">Whole organism</tissue>
    </source>
</reference>
<dbReference type="EMBL" id="WUAV01000002">
    <property type="protein sequence ID" value="KAF1765201.1"/>
    <property type="molecule type" value="Genomic_DNA"/>
</dbReference>
<feature type="domain" description="DUF7591" evidence="2">
    <location>
        <begin position="243"/>
        <end position="342"/>
    </location>
</feature>
<comment type="caution">
    <text evidence="4">The sequence shown here is derived from an EMBL/GenBank/DDBJ whole genome shotgun (WGS) entry which is preliminary data.</text>
</comment>
<dbReference type="CTD" id="9820804"/>
<evidence type="ECO:0000259" key="3">
    <source>
        <dbReference type="Pfam" id="PF24512"/>
    </source>
</evidence>
<proteinExistence type="predicted"/>
<gene>
    <name evidence="4" type="ORF">GCK72_005153</name>
</gene>
<sequence>MSSLVTKYCHQFDVCLVCAGTQTIDPPKNLSVAWYYPTTWNYSNIAPQYAANQNCSWIFNIPKGMFVSFSLTANTASSTTKLTMTDSLGYVSTFSSVTMETYYLVAPSFRVDLQSTQVGTFGMVVQWFTIDPNATSNAVTYQVHSASSPLILYGGNFDLPTVIQADTLVSLLPFWGNILLTSFMRITQVYDGPSIDSQNIGNLYNMASSGQNIKSSGKTLTIFSLYPGIGAAGNPVILQDYSDVKQFKSYKAIACIVPNMCELSLDATQGGPVAAVRLSRFYVKNIAMPSTNTLSVYTNYVATANKLSDYTSATAKTNIPQLFNGKLTTFVLDQGTATVVFSGDSIDSKWSTAFEGRRGFFTSPNYATNSTEQSFNDQISSSTTFDISYTIDGSSIVGNSVLNVMIKSNQKAVIDNSYSTKNYPGGLVKATGDFISVNYQSQGSASVGPLITFRFDKHNSAMTHGFLLAIAVSIWRLF</sequence>
<dbReference type="PANTHER" id="PTHR47920">
    <property type="entry name" value="PROTEIN CBG13378-RELATED"/>
    <property type="match status" value="1"/>
</dbReference>
<dbReference type="KEGG" id="crq:GCK72_005153"/>
<dbReference type="Pfam" id="PF24511">
    <property type="entry name" value="DUF7591"/>
    <property type="match status" value="1"/>
</dbReference>
<feature type="domain" description="DUF7592" evidence="3">
    <location>
        <begin position="146"/>
        <end position="225"/>
    </location>
</feature>
<evidence type="ECO:0000259" key="1">
    <source>
        <dbReference type="Pfam" id="PF02408"/>
    </source>
</evidence>
<organism evidence="4 5">
    <name type="scientific">Caenorhabditis remanei</name>
    <name type="common">Caenorhabditis vulgaris</name>
    <dbReference type="NCBI Taxonomy" id="31234"/>
    <lineage>
        <taxon>Eukaryota</taxon>
        <taxon>Metazoa</taxon>
        <taxon>Ecdysozoa</taxon>
        <taxon>Nematoda</taxon>
        <taxon>Chromadorea</taxon>
        <taxon>Rhabditida</taxon>
        <taxon>Rhabditina</taxon>
        <taxon>Rhabditomorpha</taxon>
        <taxon>Rhabditoidea</taxon>
        <taxon>Rhabditidae</taxon>
        <taxon>Peloderinae</taxon>
        <taxon>Caenorhabditis</taxon>
    </lineage>
</organism>